<dbReference type="Proteomes" id="UP000199012">
    <property type="component" value="Unassembled WGS sequence"/>
</dbReference>
<dbReference type="InterPro" id="IPR014721">
    <property type="entry name" value="Ribsml_uS5_D2-typ_fold_subgr"/>
</dbReference>
<dbReference type="GO" id="GO:0005524">
    <property type="term" value="F:ATP binding"/>
    <property type="evidence" value="ECO:0007669"/>
    <property type="project" value="UniProtKB-UniRule"/>
</dbReference>
<feature type="domain" description="Galactokinase N-terminal" evidence="13">
    <location>
        <begin position="28"/>
        <end position="77"/>
    </location>
</feature>
<comment type="similarity">
    <text evidence="1">Belongs to the GHMP kinase family. GalK subfamily.</text>
</comment>
<dbReference type="EMBL" id="FOKA01000010">
    <property type="protein sequence ID" value="SFB21449.1"/>
    <property type="molecule type" value="Genomic_DNA"/>
</dbReference>
<dbReference type="SUPFAM" id="SSF55060">
    <property type="entry name" value="GHMP Kinase, C-terminal domain"/>
    <property type="match status" value="1"/>
</dbReference>
<feature type="domain" description="GHMP kinase C-terminal" evidence="12">
    <location>
        <begin position="305"/>
        <end position="384"/>
    </location>
</feature>
<gene>
    <name evidence="14" type="ORF">SAMN05421867_11011</name>
</gene>
<keyword evidence="8" id="KW-0299">Galactose metabolism</keyword>
<dbReference type="RefSeq" id="WP_090033277.1">
    <property type="nucleotide sequence ID" value="NZ_BONM01000011.1"/>
</dbReference>
<keyword evidence="4" id="KW-0547">Nucleotide-binding</keyword>
<keyword evidence="7" id="KW-0460">Magnesium</keyword>
<keyword evidence="2" id="KW-0808">Transferase</keyword>
<evidence type="ECO:0000256" key="6">
    <source>
        <dbReference type="ARBA" id="ARBA00022840"/>
    </source>
</evidence>
<evidence type="ECO:0000256" key="9">
    <source>
        <dbReference type="ARBA" id="ARBA00023277"/>
    </source>
</evidence>
<dbReference type="PANTHER" id="PTHR10457">
    <property type="entry name" value="MEVALONATE KINASE/GALACTOKINASE"/>
    <property type="match status" value="1"/>
</dbReference>
<dbReference type="STRING" id="988821.SAMN05421867_11011"/>
<dbReference type="InterPro" id="IPR006204">
    <property type="entry name" value="GHMP_kinase_N_dom"/>
</dbReference>
<evidence type="ECO:0000256" key="3">
    <source>
        <dbReference type="ARBA" id="ARBA00022723"/>
    </source>
</evidence>
<protein>
    <recommendedName>
        <fullName evidence="10">Galactokinase</fullName>
        <ecNumber evidence="10">2.7.1.6</ecNumber>
    </recommendedName>
</protein>
<reference evidence="15" key="1">
    <citation type="submission" date="2016-10" db="EMBL/GenBank/DDBJ databases">
        <authorList>
            <person name="Varghese N."/>
            <person name="Submissions S."/>
        </authorList>
    </citation>
    <scope>NUCLEOTIDE SEQUENCE [LARGE SCALE GENOMIC DNA]</scope>
    <source>
        <strain evidence="15">CGMCC 4.6945</strain>
    </source>
</reference>
<keyword evidence="9" id="KW-0119">Carbohydrate metabolism</keyword>
<dbReference type="PRINTS" id="PR00473">
    <property type="entry name" value="GALCTOKINASE"/>
</dbReference>
<evidence type="ECO:0000256" key="5">
    <source>
        <dbReference type="ARBA" id="ARBA00022777"/>
    </source>
</evidence>
<evidence type="ECO:0000256" key="7">
    <source>
        <dbReference type="ARBA" id="ARBA00022842"/>
    </source>
</evidence>
<evidence type="ECO:0000256" key="2">
    <source>
        <dbReference type="ARBA" id="ARBA00022679"/>
    </source>
</evidence>
<dbReference type="GO" id="GO:0004335">
    <property type="term" value="F:galactokinase activity"/>
    <property type="evidence" value="ECO:0007669"/>
    <property type="project" value="UniProtKB-UniRule"/>
</dbReference>
<dbReference type="PROSITE" id="PS00627">
    <property type="entry name" value="GHMP_KINASES_ATP"/>
    <property type="match status" value="1"/>
</dbReference>
<dbReference type="EC" id="2.7.1.6" evidence="10"/>
<dbReference type="GO" id="GO:0005829">
    <property type="term" value="C:cytosol"/>
    <property type="evidence" value="ECO:0007669"/>
    <property type="project" value="TreeGrafter"/>
</dbReference>
<evidence type="ECO:0000259" key="11">
    <source>
        <dbReference type="Pfam" id="PF00288"/>
    </source>
</evidence>
<dbReference type="InterPro" id="IPR020568">
    <property type="entry name" value="Ribosomal_Su5_D2-typ_SF"/>
</dbReference>
<keyword evidence="5 14" id="KW-0418">Kinase</keyword>
<accession>A0A1I0Z6S3</accession>
<keyword evidence="3" id="KW-0479">Metal-binding</keyword>
<keyword evidence="6" id="KW-0067">ATP-binding</keyword>
<dbReference type="InterPro" id="IPR006203">
    <property type="entry name" value="GHMP_knse_ATP-bd_CS"/>
</dbReference>
<name>A0A1I0Z6S3_9CELL</name>
<dbReference type="Pfam" id="PF10509">
    <property type="entry name" value="GalKase_gal_bdg"/>
    <property type="match status" value="1"/>
</dbReference>
<dbReference type="Pfam" id="PF00288">
    <property type="entry name" value="GHMP_kinases_N"/>
    <property type="match status" value="1"/>
</dbReference>
<dbReference type="InterPro" id="IPR036554">
    <property type="entry name" value="GHMP_kinase_C_sf"/>
</dbReference>
<evidence type="ECO:0000256" key="10">
    <source>
        <dbReference type="NCBIfam" id="TIGR00131"/>
    </source>
</evidence>
<dbReference type="Gene3D" id="3.30.70.890">
    <property type="entry name" value="GHMP kinase, C-terminal domain"/>
    <property type="match status" value="1"/>
</dbReference>
<evidence type="ECO:0000256" key="8">
    <source>
        <dbReference type="ARBA" id="ARBA00023144"/>
    </source>
</evidence>
<dbReference type="PRINTS" id="PR00959">
    <property type="entry name" value="MEVGALKINASE"/>
</dbReference>
<dbReference type="NCBIfam" id="TIGR00131">
    <property type="entry name" value="gal_kin"/>
    <property type="match status" value="1"/>
</dbReference>
<organism evidence="14 15">
    <name type="scientific">Cellulomonas marina</name>
    <dbReference type="NCBI Taxonomy" id="988821"/>
    <lineage>
        <taxon>Bacteria</taxon>
        <taxon>Bacillati</taxon>
        <taxon>Actinomycetota</taxon>
        <taxon>Actinomycetes</taxon>
        <taxon>Micrococcales</taxon>
        <taxon>Cellulomonadaceae</taxon>
        <taxon>Cellulomonas</taxon>
    </lineage>
</organism>
<evidence type="ECO:0000259" key="13">
    <source>
        <dbReference type="Pfam" id="PF10509"/>
    </source>
</evidence>
<dbReference type="OrthoDB" id="250531at2"/>
<dbReference type="FunFam" id="3.30.70.890:FF:000001">
    <property type="entry name" value="Galactokinase"/>
    <property type="match status" value="1"/>
</dbReference>
<dbReference type="GO" id="GO:0046872">
    <property type="term" value="F:metal ion binding"/>
    <property type="evidence" value="ECO:0007669"/>
    <property type="project" value="UniProtKB-KW"/>
</dbReference>
<keyword evidence="15" id="KW-1185">Reference proteome</keyword>
<dbReference type="PROSITE" id="PS00106">
    <property type="entry name" value="GALACTOKINASE"/>
    <property type="match status" value="1"/>
</dbReference>
<evidence type="ECO:0000313" key="14">
    <source>
        <dbReference type="EMBL" id="SFB21449.1"/>
    </source>
</evidence>
<feature type="domain" description="GHMP kinase N-terminal" evidence="11">
    <location>
        <begin position="113"/>
        <end position="203"/>
    </location>
</feature>
<dbReference type="PANTHER" id="PTHR10457:SF7">
    <property type="entry name" value="GALACTOKINASE-RELATED"/>
    <property type="match status" value="1"/>
</dbReference>
<proteinExistence type="inferred from homology"/>
<dbReference type="InterPro" id="IPR000705">
    <property type="entry name" value="Galactokinase"/>
</dbReference>
<evidence type="ECO:0000313" key="15">
    <source>
        <dbReference type="Proteomes" id="UP000199012"/>
    </source>
</evidence>
<dbReference type="AlphaFoldDB" id="A0A1I0Z6S3"/>
<evidence type="ECO:0000256" key="1">
    <source>
        <dbReference type="ARBA" id="ARBA00006566"/>
    </source>
</evidence>
<dbReference type="PIRSF" id="PIRSF000530">
    <property type="entry name" value="Galactokinase"/>
    <property type="match status" value="1"/>
</dbReference>
<sequence>MSTVAHPDRPVRWAEAWSDEEGAARAAELFRRTYGREPEGVWAAPGRVNLIGEHTDYNGGLCLPIALPHRTFVALARRDDGGAGLVSDLAPERPWRGRVADVAPGTVEGWVTYAAGVAWALAEDGLAVGGFDAAVASCVPLGAGLSSSAALECSVAVALDEAYGLGQGGDDAGRSRLVTACIRTENEVAGAATGGMDQAASLRSQQGHALLLDTRDDSVTQVPFDLAGAGLELLVIDTKAPHSLNDGQYAARRATCEAAARVLGVGTLREVTDLPAALAALGDEEQRRRVRHVVTEIARVEDFAAEVRAGQVRQVGHLMDASHESLRVDYEVTCPELDVAVAAARAAGALGARMTGGGFGGSAIALVEAGSSPAVAEAVAAAFAEQRFAAPEFLVAVASGPARRVS</sequence>
<dbReference type="InterPro" id="IPR006206">
    <property type="entry name" value="Mevalonate/galactokinase"/>
</dbReference>
<dbReference type="GO" id="GO:0006012">
    <property type="term" value="P:galactose metabolic process"/>
    <property type="evidence" value="ECO:0007669"/>
    <property type="project" value="UniProtKB-UniRule"/>
</dbReference>
<dbReference type="InterPro" id="IPR013750">
    <property type="entry name" value="GHMP_kinase_C_dom"/>
</dbReference>
<evidence type="ECO:0000256" key="4">
    <source>
        <dbReference type="ARBA" id="ARBA00022741"/>
    </source>
</evidence>
<dbReference type="SUPFAM" id="SSF54211">
    <property type="entry name" value="Ribosomal protein S5 domain 2-like"/>
    <property type="match status" value="1"/>
</dbReference>
<dbReference type="Gene3D" id="3.30.230.10">
    <property type="match status" value="1"/>
</dbReference>
<dbReference type="InterPro" id="IPR019539">
    <property type="entry name" value="GalKase_N"/>
</dbReference>
<dbReference type="Pfam" id="PF08544">
    <property type="entry name" value="GHMP_kinases_C"/>
    <property type="match status" value="1"/>
</dbReference>
<dbReference type="InterPro" id="IPR019741">
    <property type="entry name" value="Galactokinase_CS"/>
</dbReference>
<evidence type="ECO:0000259" key="12">
    <source>
        <dbReference type="Pfam" id="PF08544"/>
    </source>
</evidence>